<reference evidence="2 3" key="1">
    <citation type="submission" date="2015-05" db="EMBL/GenBank/DDBJ databases">
        <title>Photobacterium galathea sp. nov.</title>
        <authorList>
            <person name="Machado H."/>
            <person name="Gram L."/>
        </authorList>
    </citation>
    <scope>NUCLEOTIDE SEQUENCE [LARGE SCALE GENOMIC DNA]</scope>
    <source>
        <strain evidence="2 3">CGMCC 1.12159</strain>
    </source>
</reference>
<keyword evidence="1" id="KW-1133">Transmembrane helix</keyword>
<proteinExistence type="predicted"/>
<evidence type="ECO:0000313" key="2">
    <source>
        <dbReference type="EMBL" id="KLV05837.1"/>
    </source>
</evidence>
<comment type="caution">
    <text evidence="2">The sequence shown here is derived from an EMBL/GenBank/DDBJ whole genome shotgun (WGS) entry which is preliminary data.</text>
</comment>
<evidence type="ECO:0000313" key="3">
    <source>
        <dbReference type="Proteomes" id="UP000036097"/>
    </source>
</evidence>
<dbReference type="NCBIfam" id="TIGR02532">
    <property type="entry name" value="IV_pilin_GFxxxE"/>
    <property type="match status" value="1"/>
</dbReference>
<keyword evidence="1" id="KW-0472">Membrane</keyword>
<dbReference type="RefSeq" id="WP_047878702.1">
    <property type="nucleotide sequence ID" value="NZ_LDOT01000012.1"/>
</dbReference>
<dbReference type="Pfam" id="PF07963">
    <property type="entry name" value="N_methyl"/>
    <property type="match status" value="1"/>
</dbReference>
<dbReference type="EMBL" id="LDOT01000012">
    <property type="protein sequence ID" value="KLV05837.1"/>
    <property type="molecule type" value="Genomic_DNA"/>
</dbReference>
<keyword evidence="3" id="KW-1185">Reference proteome</keyword>
<name>A0A0J1JU54_9GAMM</name>
<evidence type="ECO:0000256" key="1">
    <source>
        <dbReference type="SAM" id="Phobius"/>
    </source>
</evidence>
<feature type="transmembrane region" description="Helical" evidence="1">
    <location>
        <begin position="7"/>
        <end position="30"/>
    </location>
</feature>
<dbReference type="Proteomes" id="UP000036097">
    <property type="component" value="Unassembled WGS sequence"/>
</dbReference>
<accession>A0A0J1JU54</accession>
<organism evidence="2 3">
    <name type="scientific">Photobacterium aquae</name>
    <dbReference type="NCBI Taxonomy" id="1195763"/>
    <lineage>
        <taxon>Bacteria</taxon>
        <taxon>Pseudomonadati</taxon>
        <taxon>Pseudomonadota</taxon>
        <taxon>Gammaproteobacteria</taxon>
        <taxon>Vibrionales</taxon>
        <taxon>Vibrionaceae</taxon>
        <taxon>Photobacterium</taxon>
    </lineage>
</organism>
<protein>
    <recommendedName>
        <fullName evidence="4">Type II secretion system protein</fullName>
    </recommendedName>
</protein>
<evidence type="ECO:0008006" key="4">
    <source>
        <dbReference type="Google" id="ProtNLM"/>
    </source>
</evidence>
<dbReference type="InterPro" id="IPR012902">
    <property type="entry name" value="N_methyl_site"/>
</dbReference>
<dbReference type="PATRIC" id="fig|1195763.3.peg.2075"/>
<dbReference type="STRING" id="1195763.ABT56_09875"/>
<keyword evidence="1" id="KW-0812">Transmembrane</keyword>
<sequence>MRNSKGFGLIEVLVASVVLVSLLAAVLPLFDAGQNQLAKAEKVAVMLSAKKRIYHRIAEVNPAEQSSGKGHDGHWEYRWQARRISDFRQQHSREALVRYQVALYQINVSIYPNESQQALDQFRFKHLGWKK</sequence>
<dbReference type="AlphaFoldDB" id="A0A0J1JU54"/>
<gene>
    <name evidence="2" type="ORF">ABT56_09875</name>
</gene>